<proteinExistence type="predicted"/>
<dbReference type="Proteomes" id="UP000593571">
    <property type="component" value="Unassembled WGS sequence"/>
</dbReference>
<feature type="region of interest" description="Disordered" evidence="1">
    <location>
        <begin position="162"/>
        <end position="195"/>
    </location>
</feature>
<sequence length="206" mass="22839">MGAAGDLVIPESIPRLPVRTRPLLPQESPCRPSEQGNGRPVYDTATSTSTPRPEADGPHPYDTILGTQEMALPVLKIATSTTSAPMPETPWLWNRTHRFQLRMRLEMPSTESGEQRAPSPGTECERENLAPERSKRWNIVEGKGMWRVEKKVRDFVDSILPSSALPPPSHPDKIGWGRGGNRNGQRSISDRGPMCTLMPCALPQRT</sequence>
<dbReference type="EMBL" id="JACASE010000016">
    <property type="protein sequence ID" value="KAF6401550.1"/>
    <property type="molecule type" value="Genomic_DNA"/>
</dbReference>
<organism evidence="2 3">
    <name type="scientific">Rousettus aegyptiacus</name>
    <name type="common">Egyptian fruit bat</name>
    <name type="synonym">Pteropus aegyptiacus</name>
    <dbReference type="NCBI Taxonomy" id="9407"/>
    <lineage>
        <taxon>Eukaryota</taxon>
        <taxon>Metazoa</taxon>
        <taxon>Chordata</taxon>
        <taxon>Craniata</taxon>
        <taxon>Vertebrata</taxon>
        <taxon>Euteleostomi</taxon>
        <taxon>Mammalia</taxon>
        <taxon>Eutheria</taxon>
        <taxon>Laurasiatheria</taxon>
        <taxon>Chiroptera</taxon>
        <taxon>Yinpterochiroptera</taxon>
        <taxon>Pteropodoidea</taxon>
        <taxon>Pteropodidae</taxon>
        <taxon>Rousettinae</taxon>
        <taxon>Rousettus</taxon>
    </lineage>
</organism>
<dbReference type="AlphaFoldDB" id="A0A7J8BTE6"/>
<accession>A0A7J8BTE6</accession>
<reference evidence="2 3" key="1">
    <citation type="journal article" date="2020" name="Nature">
        <title>Six reference-quality genomes reveal evolution of bat adaptations.</title>
        <authorList>
            <person name="Jebb D."/>
            <person name="Huang Z."/>
            <person name="Pippel M."/>
            <person name="Hughes G.M."/>
            <person name="Lavrichenko K."/>
            <person name="Devanna P."/>
            <person name="Winkler S."/>
            <person name="Jermiin L.S."/>
            <person name="Skirmuntt E.C."/>
            <person name="Katzourakis A."/>
            <person name="Burkitt-Gray L."/>
            <person name="Ray D.A."/>
            <person name="Sullivan K.A.M."/>
            <person name="Roscito J.G."/>
            <person name="Kirilenko B.M."/>
            <person name="Davalos L.M."/>
            <person name="Corthals A.P."/>
            <person name="Power M.L."/>
            <person name="Jones G."/>
            <person name="Ransome R.D."/>
            <person name="Dechmann D.K.N."/>
            <person name="Locatelli A.G."/>
            <person name="Puechmaille S.J."/>
            <person name="Fedrigo O."/>
            <person name="Jarvis E.D."/>
            <person name="Hiller M."/>
            <person name="Vernes S.C."/>
            <person name="Myers E.W."/>
            <person name="Teeling E.C."/>
        </authorList>
    </citation>
    <scope>NUCLEOTIDE SEQUENCE [LARGE SCALE GENOMIC DNA]</scope>
    <source>
        <strain evidence="2">MRouAeg1</strain>
        <tissue evidence="2">Muscle</tissue>
    </source>
</reference>
<comment type="caution">
    <text evidence="2">The sequence shown here is derived from an EMBL/GenBank/DDBJ whole genome shotgun (WGS) entry which is preliminary data.</text>
</comment>
<gene>
    <name evidence="2" type="ORF">HJG63_009611</name>
</gene>
<feature type="compositionally biased region" description="Low complexity" evidence="1">
    <location>
        <begin position="14"/>
        <end position="25"/>
    </location>
</feature>
<protein>
    <submittedName>
        <fullName evidence="2">Uncharacterized protein</fullName>
    </submittedName>
</protein>
<name>A0A7J8BTE6_ROUAE</name>
<evidence type="ECO:0000313" key="3">
    <source>
        <dbReference type="Proteomes" id="UP000593571"/>
    </source>
</evidence>
<evidence type="ECO:0000313" key="2">
    <source>
        <dbReference type="EMBL" id="KAF6401550.1"/>
    </source>
</evidence>
<feature type="region of interest" description="Disordered" evidence="1">
    <location>
        <begin position="1"/>
        <end position="62"/>
    </location>
</feature>
<keyword evidence="3" id="KW-1185">Reference proteome</keyword>
<evidence type="ECO:0000256" key="1">
    <source>
        <dbReference type="SAM" id="MobiDB-lite"/>
    </source>
</evidence>
<feature type="region of interest" description="Disordered" evidence="1">
    <location>
        <begin position="106"/>
        <end position="130"/>
    </location>
</feature>